<evidence type="ECO:0000256" key="1">
    <source>
        <dbReference type="SAM" id="Phobius"/>
    </source>
</evidence>
<gene>
    <name evidence="2" type="ORF">FPZ12_027715</name>
</gene>
<dbReference type="EMBL" id="VMNW02000050">
    <property type="protein sequence ID" value="KAA9156310.1"/>
    <property type="molecule type" value="Genomic_DNA"/>
</dbReference>
<feature type="transmembrane region" description="Helical" evidence="1">
    <location>
        <begin position="12"/>
        <end position="30"/>
    </location>
</feature>
<reference evidence="2" key="1">
    <citation type="submission" date="2019-09" db="EMBL/GenBank/DDBJ databases">
        <authorList>
            <person name="Teo W.F.A."/>
            <person name="Duangmal K."/>
        </authorList>
    </citation>
    <scope>NUCLEOTIDE SEQUENCE [LARGE SCALE GENOMIC DNA]</scope>
    <source>
        <strain evidence="2">K81G1</strain>
    </source>
</reference>
<comment type="caution">
    <text evidence="2">The sequence shown here is derived from an EMBL/GenBank/DDBJ whole genome shotgun (WGS) entry which is preliminary data.</text>
</comment>
<keyword evidence="3" id="KW-1185">Reference proteome</keyword>
<organism evidence="2 3">
    <name type="scientific">Amycolatopsis acidicola</name>
    <dbReference type="NCBI Taxonomy" id="2596893"/>
    <lineage>
        <taxon>Bacteria</taxon>
        <taxon>Bacillati</taxon>
        <taxon>Actinomycetota</taxon>
        <taxon>Actinomycetes</taxon>
        <taxon>Pseudonocardiales</taxon>
        <taxon>Pseudonocardiaceae</taxon>
        <taxon>Amycolatopsis</taxon>
    </lineage>
</organism>
<name>A0A5N0UW23_9PSEU</name>
<keyword evidence="1" id="KW-0472">Membrane</keyword>
<dbReference type="Proteomes" id="UP000319769">
    <property type="component" value="Unassembled WGS sequence"/>
</dbReference>
<evidence type="ECO:0000313" key="3">
    <source>
        <dbReference type="Proteomes" id="UP000319769"/>
    </source>
</evidence>
<feature type="transmembrane region" description="Helical" evidence="1">
    <location>
        <begin position="37"/>
        <end position="55"/>
    </location>
</feature>
<dbReference type="AlphaFoldDB" id="A0A5N0UW23"/>
<protein>
    <submittedName>
        <fullName evidence="2">Uncharacterized protein</fullName>
    </submittedName>
</protein>
<keyword evidence="1" id="KW-0812">Transmembrane</keyword>
<feature type="transmembrane region" description="Helical" evidence="1">
    <location>
        <begin position="75"/>
        <end position="92"/>
    </location>
</feature>
<keyword evidence="1" id="KW-1133">Transmembrane helix</keyword>
<dbReference type="RefSeq" id="WP_144748759.1">
    <property type="nucleotide sequence ID" value="NZ_VMNW02000050.1"/>
</dbReference>
<accession>A0A5N0UW23</accession>
<sequence>MRWTLLYARSRQIPVAALALVVCAFAVWAPARGSWSALYAALALAAGIAVCATGLSGQDPELDRTAAIRWPLRRLAHVVLVGVAAGAVLLAVQEIGAAQVAFSLVARDSAGLLGLAALAATAFGGQFGWTLPLVWFAIGAFTPQDGSVKAKLVSWMLQPAGTPEATWTAAVLGAAGLLAYSLRGGRR</sequence>
<feature type="transmembrane region" description="Helical" evidence="1">
    <location>
        <begin position="112"/>
        <end position="138"/>
    </location>
</feature>
<proteinExistence type="predicted"/>
<evidence type="ECO:0000313" key="2">
    <source>
        <dbReference type="EMBL" id="KAA9156310.1"/>
    </source>
</evidence>
<dbReference type="OrthoDB" id="3428801at2"/>